<accession>V5H5R4</accession>
<reference evidence="2" key="1">
    <citation type="journal article" date="2015" name="Sci. Rep.">
        <title>Tissue- and time-dependent transcription in Ixodes ricinus salivary glands and midguts when blood feeding on the vertebrate host.</title>
        <authorList>
            <person name="Kotsyfakis M."/>
            <person name="Schwarz A."/>
            <person name="Erhart J."/>
            <person name="Ribeiro J.M."/>
        </authorList>
    </citation>
    <scope>NUCLEOTIDE SEQUENCE</scope>
    <source>
        <tissue evidence="2">Salivary gland and midgut</tissue>
    </source>
</reference>
<feature type="transmembrane region" description="Helical" evidence="1">
    <location>
        <begin position="138"/>
        <end position="161"/>
    </location>
</feature>
<organism evidence="2">
    <name type="scientific">Ixodes ricinus</name>
    <name type="common">Common tick</name>
    <name type="synonym">Acarus ricinus</name>
    <dbReference type="NCBI Taxonomy" id="34613"/>
    <lineage>
        <taxon>Eukaryota</taxon>
        <taxon>Metazoa</taxon>
        <taxon>Ecdysozoa</taxon>
        <taxon>Arthropoda</taxon>
        <taxon>Chelicerata</taxon>
        <taxon>Arachnida</taxon>
        <taxon>Acari</taxon>
        <taxon>Parasitiformes</taxon>
        <taxon>Ixodida</taxon>
        <taxon>Ixodoidea</taxon>
        <taxon>Ixodidae</taxon>
        <taxon>Ixodinae</taxon>
        <taxon>Ixodes</taxon>
    </lineage>
</organism>
<name>V5H5R4_IXORI</name>
<evidence type="ECO:0000256" key="1">
    <source>
        <dbReference type="SAM" id="Phobius"/>
    </source>
</evidence>
<dbReference type="EMBL" id="GANP01006113">
    <property type="protein sequence ID" value="JAB78355.1"/>
    <property type="molecule type" value="mRNA"/>
</dbReference>
<protein>
    <submittedName>
        <fullName evidence="2">Putative conserved plasma membrane protein</fullName>
    </submittedName>
</protein>
<proteinExistence type="evidence at transcript level"/>
<dbReference type="AlphaFoldDB" id="V5H5R4"/>
<evidence type="ECO:0000313" key="2">
    <source>
        <dbReference type="EMBL" id="JAB78355.1"/>
    </source>
</evidence>
<feature type="transmembrane region" description="Helical" evidence="1">
    <location>
        <begin position="108"/>
        <end position="131"/>
    </location>
</feature>
<keyword evidence="1" id="KW-0472">Membrane</keyword>
<sequence length="165" mass="17934">MGLPKLDVWFAEADDELPSFSFVVSLGFLNSLGGVLTIAEILTGVITFALAYCSRIYVYQLSRLVVRAEPDPSVVYVIIVSFLYWFVSLLVLTSALLSSTGLLVTSTFFYVLFQAFGLVFYLSGGISLLALETSQSVAIAAGVFATISAVLHGLHSVLVYMKRKK</sequence>
<keyword evidence="1" id="KW-0812">Transmembrane</keyword>
<feature type="transmembrane region" description="Helical" evidence="1">
    <location>
        <begin position="74"/>
        <end position="96"/>
    </location>
</feature>
<keyword evidence="1" id="KW-1133">Transmembrane helix</keyword>
<feature type="transmembrane region" description="Helical" evidence="1">
    <location>
        <begin position="20"/>
        <end position="53"/>
    </location>
</feature>